<keyword evidence="2" id="KW-1185">Reference proteome</keyword>
<name>A0AAE0GJ40_9CHLO</name>
<dbReference type="Proteomes" id="UP001190700">
    <property type="component" value="Unassembled WGS sequence"/>
</dbReference>
<gene>
    <name evidence="1" type="ORF">CYMTET_13664</name>
</gene>
<sequence length="92" mass="10664">MPTGLHRDAFSDGWMDGVATEADHEETEPELNDVRVAYGVFTNIQFYWMRMGKCGRRMPWLPSAFGENTKRLCCPRLEILRCTLDKVEVNPR</sequence>
<organism evidence="1 2">
    <name type="scientific">Cymbomonas tetramitiformis</name>
    <dbReference type="NCBI Taxonomy" id="36881"/>
    <lineage>
        <taxon>Eukaryota</taxon>
        <taxon>Viridiplantae</taxon>
        <taxon>Chlorophyta</taxon>
        <taxon>Pyramimonadophyceae</taxon>
        <taxon>Pyramimonadales</taxon>
        <taxon>Pyramimonadaceae</taxon>
        <taxon>Cymbomonas</taxon>
    </lineage>
</organism>
<comment type="caution">
    <text evidence="1">The sequence shown here is derived from an EMBL/GenBank/DDBJ whole genome shotgun (WGS) entry which is preliminary data.</text>
</comment>
<dbReference type="EMBL" id="LGRX02005475">
    <property type="protein sequence ID" value="KAK3278391.1"/>
    <property type="molecule type" value="Genomic_DNA"/>
</dbReference>
<protein>
    <submittedName>
        <fullName evidence="1">Uncharacterized protein</fullName>
    </submittedName>
</protein>
<reference evidence="1 2" key="1">
    <citation type="journal article" date="2015" name="Genome Biol. Evol.">
        <title>Comparative Genomics of a Bacterivorous Green Alga Reveals Evolutionary Causalities and Consequences of Phago-Mixotrophic Mode of Nutrition.</title>
        <authorList>
            <person name="Burns J.A."/>
            <person name="Paasch A."/>
            <person name="Narechania A."/>
            <person name="Kim E."/>
        </authorList>
    </citation>
    <scope>NUCLEOTIDE SEQUENCE [LARGE SCALE GENOMIC DNA]</scope>
    <source>
        <strain evidence="1 2">PLY_AMNH</strain>
    </source>
</reference>
<dbReference type="AlphaFoldDB" id="A0AAE0GJ40"/>
<evidence type="ECO:0000313" key="1">
    <source>
        <dbReference type="EMBL" id="KAK3278391.1"/>
    </source>
</evidence>
<accession>A0AAE0GJ40</accession>
<proteinExistence type="predicted"/>
<evidence type="ECO:0000313" key="2">
    <source>
        <dbReference type="Proteomes" id="UP001190700"/>
    </source>
</evidence>